<proteinExistence type="predicted"/>
<evidence type="ECO:0000313" key="2">
    <source>
        <dbReference type="Proteomes" id="UP000808349"/>
    </source>
</evidence>
<organism evidence="1 2">
    <name type="scientific">Candidatus Defluviibacterium haderslevense</name>
    <dbReference type="NCBI Taxonomy" id="2981993"/>
    <lineage>
        <taxon>Bacteria</taxon>
        <taxon>Pseudomonadati</taxon>
        <taxon>Bacteroidota</taxon>
        <taxon>Saprospiria</taxon>
        <taxon>Saprospirales</taxon>
        <taxon>Saprospiraceae</taxon>
        <taxon>Candidatus Defluviibacterium</taxon>
    </lineage>
</organism>
<protein>
    <recommendedName>
        <fullName evidence="3">Lipoprotein</fullName>
    </recommendedName>
</protein>
<gene>
    <name evidence="1" type="ORF">IPO85_02285</name>
</gene>
<accession>A0A9D7XG46</accession>
<dbReference type="AlphaFoldDB" id="A0A9D7XG46"/>
<dbReference type="Proteomes" id="UP000808349">
    <property type="component" value="Unassembled WGS sequence"/>
</dbReference>
<name>A0A9D7XG46_9BACT</name>
<evidence type="ECO:0000313" key="1">
    <source>
        <dbReference type="EMBL" id="MBK9716353.1"/>
    </source>
</evidence>
<sequence length="178" mass="19959">MQTKIILLGLLAVIMSSCAYPRYLPSSDKIDINPNGSYIKIFRKTSTNITGELIAIDSTNLVVLSLSEKKCLTIPIADVKRFNLRYAKPKHYWWTIPVYILPTIGHGFFLIFTAPFNLIVTVIVSVSGESAFKYSNKNICIDKLKMFARYPQGIPSDIDTASIKYILPQKGKTSKFGT</sequence>
<dbReference type="PROSITE" id="PS51257">
    <property type="entry name" value="PROKAR_LIPOPROTEIN"/>
    <property type="match status" value="1"/>
</dbReference>
<evidence type="ECO:0008006" key="3">
    <source>
        <dbReference type="Google" id="ProtNLM"/>
    </source>
</evidence>
<dbReference type="EMBL" id="JADKFW010000004">
    <property type="protein sequence ID" value="MBK9716353.1"/>
    <property type="molecule type" value="Genomic_DNA"/>
</dbReference>
<comment type="caution">
    <text evidence="1">The sequence shown here is derived from an EMBL/GenBank/DDBJ whole genome shotgun (WGS) entry which is preliminary data.</text>
</comment>
<reference evidence="1 2" key="1">
    <citation type="submission" date="2020-10" db="EMBL/GenBank/DDBJ databases">
        <title>Connecting structure to function with the recovery of over 1000 high-quality activated sludge metagenome-assembled genomes encoding full-length rRNA genes using long-read sequencing.</title>
        <authorList>
            <person name="Singleton C.M."/>
            <person name="Petriglieri F."/>
            <person name="Kristensen J.M."/>
            <person name="Kirkegaard R.H."/>
            <person name="Michaelsen T.Y."/>
            <person name="Andersen M.H."/>
            <person name="Karst S.M."/>
            <person name="Dueholm M.S."/>
            <person name="Nielsen P.H."/>
            <person name="Albertsen M."/>
        </authorList>
    </citation>
    <scope>NUCLEOTIDE SEQUENCE [LARGE SCALE GENOMIC DNA]</scope>
    <source>
        <strain evidence="1">Ribe_18-Q3-R11-54_BAT3C.373</strain>
    </source>
</reference>